<dbReference type="PANTHER" id="PTHR46111:SF1">
    <property type="entry name" value="RIBOSOMAL RNA SMALL SUBUNIT METHYLTRANSFERASE I"/>
    <property type="match status" value="1"/>
</dbReference>
<dbReference type="PROSITE" id="PS01296">
    <property type="entry name" value="RSMI"/>
    <property type="match status" value="1"/>
</dbReference>
<dbReference type="SUPFAM" id="SSF53790">
    <property type="entry name" value="Tetrapyrrole methylase"/>
    <property type="match status" value="1"/>
</dbReference>
<dbReference type="EC" id="2.1.1.198" evidence="6"/>
<protein>
    <recommendedName>
        <fullName evidence="6">Ribosomal RNA small subunit methyltransferase I</fullName>
        <ecNumber evidence="6">2.1.1.198</ecNumber>
    </recommendedName>
    <alternativeName>
        <fullName evidence="6">16S rRNA 2'-O-ribose C1402 methyltransferase</fullName>
    </alternativeName>
    <alternativeName>
        <fullName evidence="6">rRNA (cytidine-2'-O-)-methyltransferase RsmI</fullName>
    </alternativeName>
</protein>
<evidence type="ECO:0000256" key="2">
    <source>
        <dbReference type="ARBA" id="ARBA00022552"/>
    </source>
</evidence>
<dbReference type="InterPro" id="IPR014777">
    <property type="entry name" value="4pyrrole_Mease_sub1"/>
</dbReference>
<evidence type="ECO:0000256" key="4">
    <source>
        <dbReference type="ARBA" id="ARBA00022679"/>
    </source>
</evidence>
<dbReference type="FunFam" id="3.40.1010.10:FF:000002">
    <property type="entry name" value="Ribosomal RNA small subunit methyltransferase I"/>
    <property type="match status" value="1"/>
</dbReference>
<keyword evidence="2 6" id="KW-0698">rRNA processing</keyword>
<dbReference type="OrthoDB" id="9809084at2"/>
<comment type="catalytic activity">
    <reaction evidence="6">
        <text>cytidine(1402) in 16S rRNA + S-adenosyl-L-methionine = 2'-O-methylcytidine(1402) in 16S rRNA + S-adenosyl-L-homocysteine + H(+)</text>
        <dbReference type="Rhea" id="RHEA:42924"/>
        <dbReference type="Rhea" id="RHEA-COMP:10285"/>
        <dbReference type="Rhea" id="RHEA-COMP:10286"/>
        <dbReference type="ChEBI" id="CHEBI:15378"/>
        <dbReference type="ChEBI" id="CHEBI:57856"/>
        <dbReference type="ChEBI" id="CHEBI:59789"/>
        <dbReference type="ChEBI" id="CHEBI:74495"/>
        <dbReference type="ChEBI" id="CHEBI:82748"/>
        <dbReference type="EC" id="2.1.1.198"/>
    </reaction>
</comment>
<evidence type="ECO:0000256" key="5">
    <source>
        <dbReference type="ARBA" id="ARBA00022691"/>
    </source>
</evidence>
<keyword evidence="5 6" id="KW-0949">S-adenosyl-L-methionine</keyword>
<comment type="function">
    <text evidence="6">Catalyzes the 2'-O-methylation of the ribose of cytidine 1402 (C1402) in 16S rRNA.</text>
</comment>
<keyword evidence="3 6" id="KW-0489">Methyltransferase</keyword>
<dbReference type="Proteomes" id="UP000234384">
    <property type="component" value="Unassembled WGS sequence"/>
</dbReference>
<dbReference type="GO" id="GO:0005737">
    <property type="term" value="C:cytoplasm"/>
    <property type="evidence" value="ECO:0007669"/>
    <property type="project" value="UniProtKB-SubCell"/>
</dbReference>
<dbReference type="CDD" id="cd11648">
    <property type="entry name" value="RsmI"/>
    <property type="match status" value="1"/>
</dbReference>
<keyword evidence="1 6" id="KW-0963">Cytoplasm</keyword>
<keyword evidence="4 6" id="KW-0808">Transferase</keyword>
<evidence type="ECO:0000313" key="8">
    <source>
        <dbReference type="EMBL" id="PKY90504.1"/>
    </source>
</evidence>
<dbReference type="AlphaFoldDB" id="A0A2I1K4C9"/>
<name>A0A2I1K4C9_9LACT</name>
<dbReference type="Gene3D" id="3.30.950.10">
    <property type="entry name" value="Methyltransferase, Cobalt-precorrin-4 Transmethylase, Domain 2"/>
    <property type="match status" value="1"/>
</dbReference>
<dbReference type="InterPro" id="IPR000878">
    <property type="entry name" value="4pyrrol_Mease"/>
</dbReference>
<dbReference type="PIRSF" id="PIRSF005917">
    <property type="entry name" value="MTase_YraL"/>
    <property type="match status" value="1"/>
</dbReference>
<evidence type="ECO:0000256" key="3">
    <source>
        <dbReference type="ARBA" id="ARBA00022603"/>
    </source>
</evidence>
<comment type="similarity">
    <text evidence="6">Belongs to the methyltransferase superfamily. RsmI family.</text>
</comment>
<accession>A0A2I1K4C9</accession>
<comment type="caution">
    <text evidence="8">The sequence shown here is derived from an EMBL/GenBank/DDBJ whole genome shotgun (WGS) entry which is preliminary data.</text>
</comment>
<reference evidence="8 9" key="1">
    <citation type="submission" date="2017-12" db="EMBL/GenBank/DDBJ databases">
        <title>Phylogenetic diversity of female urinary microbiome.</title>
        <authorList>
            <person name="Thomas-White K."/>
            <person name="Wolfe A.J."/>
        </authorList>
    </citation>
    <scope>NUCLEOTIDE SEQUENCE [LARGE SCALE GENOMIC DNA]</scope>
    <source>
        <strain evidence="8 9">UMB0898</strain>
    </source>
</reference>
<dbReference type="InterPro" id="IPR018063">
    <property type="entry name" value="SAM_MeTrfase_RsmI_CS"/>
</dbReference>
<evidence type="ECO:0000259" key="7">
    <source>
        <dbReference type="Pfam" id="PF00590"/>
    </source>
</evidence>
<dbReference type="GO" id="GO:0070677">
    <property type="term" value="F:rRNA (cytosine-2'-O-)-methyltransferase activity"/>
    <property type="evidence" value="ECO:0007669"/>
    <property type="project" value="UniProtKB-UniRule"/>
</dbReference>
<gene>
    <name evidence="6 8" type="primary">rsmI</name>
    <name evidence="8" type="ORF">CYJ57_01175</name>
</gene>
<sequence>MKIQSSYQSSGGKLYLVPTPIGNLDDMTYRAIQVLKEVDFILAEDTRHSIHLLNHFEIQTPMHSHHAHSHQGEIERWLEQLAQGRSIALISDAGMPLINDPGHELVQAAIDRDYAVIALPGATAALTALVASGMMHEHFTYYGFVPRKASEREILWQQIAQRQETALLYESPYRIKSVVRSIVQTLGDSVAIVIARELTKRYETYLRGAAGEILAYLEATPIKGEIVLLIDGSTAVQPTVDAMEELSLKDYVHHLMEEEGLTAKQSIKEVAKRRDVRKQEVYAAYHEIT</sequence>
<dbReference type="Gene3D" id="3.40.1010.10">
    <property type="entry name" value="Cobalt-precorrin-4 Transmethylase, Domain 1"/>
    <property type="match status" value="1"/>
</dbReference>
<dbReference type="HAMAP" id="MF_01877">
    <property type="entry name" value="16SrRNA_methyltr_I"/>
    <property type="match status" value="1"/>
</dbReference>
<feature type="domain" description="Tetrapyrrole methylase" evidence="7">
    <location>
        <begin position="13"/>
        <end position="213"/>
    </location>
</feature>
<dbReference type="PANTHER" id="PTHR46111">
    <property type="entry name" value="RIBOSOMAL RNA SMALL SUBUNIT METHYLTRANSFERASE I"/>
    <property type="match status" value="1"/>
</dbReference>
<proteinExistence type="inferred from homology"/>
<evidence type="ECO:0000256" key="1">
    <source>
        <dbReference type="ARBA" id="ARBA00022490"/>
    </source>
</evidence>
<dbReference type="RefSeq" id="WP_101953740.1">
    <property type="nucleotide sequence ID" value="NZ_PKHE01000002.1"/>
</dbReference>
<dbReference type="EMBL" id="PKHE01000002">
    <property type="protein sequence ID" value="PKY90504.1"/>
    <property type="molecule type" value="Genomic_DNA"/>
</dbReference>
<dbReference type="NCBIfam" id="TIGR00096">
    <property type="entry name" value="16S rRNA (cytidine(1402)-2'-O)-methyltransferase"/>
    <property type="match status" value="1"/>
</dbReference>
<dbReference type="InterPro" id="IPR008189">
    <property type="entry name" value="rRNA_ssu_MeTfrase_I"/>
</dbReference>
<evidence type="ECO:0000256" key="6">
    <source>
        <dbReference type="HAMAP-Rule" id="MF_01877"/>
    </source>
</evidence>
<dbReference type="Pfam" id="PF00590">
    <property type="entry name" value="TP_methylase"/>
    <property type="match status" value="1"/>
</dbReference>
<dbReference type="InterPro" id="IPR035996">
    <property type="entry name" value="4pyrrol_Methylase_sf"/>
</dbReference>
<comment type="subcellular location">
    <subcellularLocation>
        <location evidence="6">Cytoplasm</location>
    </subcellularLocation>
</comment>
<dbReference type="InterPro" id="IPR014776">
    <property type="entry name" value="4pyrrole_Mease_sub2"/>
</dbReference>
<dbReference type="FunFam" id="3.30.950.10:FF:000002">
    <property type="entry name" value="Ribosomal RNA small subunit methyltransferase I"/>
    <property type="match status" value="1"/>
</dbReference>
<organism evidence="8 9">
    <name type="scientific">Falseniella ignava</name>
    <dbReference type="NCBI Taxonomy" id="137730"/>
    <lineage>
        <taxon>Bacteria</taxon>
        <taxon>Bacillati</taxon>
        <taxon>Bacillota</taxon>
        <taxon>Bacilli</taxon>
        <taxon>Lactobacillales</taxon>
        <taxon>Aerococcaceae</taxon>
        <taxon>Falseniella</taxon>
    </lineage>
</organism>
<evidence type="ECO:0000313" key="9">
    <source>
        <dbReference type="Proteomes" id="UP000234384"/>
    </source>
</evidence>